<accession>A0A8E2JCG8</accession>
<proteinExistence type="predicted"/>
<evidence type="ECO:0000313" key="2">
    <source>
        <dbReference type="Proteomes" id="UP000250266"/>
    </source>
</evidence>
<organism evidence="1 2">
    <name type="scientific">Lepidopterella palustris CBS 459.81</name>
    <dbReference type="NCBI Taxonomy" id="1314670"/>
    <lineage>
        <taxon>Eukaryota</taxon>
        <taxon>Fungi</taxon>
        <taxon>Dikarya</taxon>
        <taxon>Ascomycota</taxon>
        <taxon>Pezizomycotina</taxon>
        <taxon>Dothideomycetes</taxon>
        <taxon>Pleosporomycetidae</taxon>
        <taxon>Mytilinidiales</taxon>
        <taxon>Argynnaceae</taxon>
        <taxon>Lepidopterella</taxon>
    </lineage>
</organism>
<protein>
    <submittedName>
        <fullName evidence="1">Uncharacterized protein</fullName>
    </submittedName>
</protein>
<dbReference type="EMBL" id="KV745165">
    <property type="protein sequence ID" value="OCK76954.1"/>
    <property type="molecule type" value="Genomic_DNA"/>
</dbReference>
<feature type="non-terminal residue" evidence="1">
    <location>
        <position position="217"/>
    </location>
</feature>
<keyword evidence="2" id="KW-1185">Reference proteome</keyword>
<name>A0A8E2JCG8_9PEZI</name>
<reference evidence="1 2" key="1">
    <citation type="journal article" date="2016" name="Nat. Commun.">
        <title>Ectomycorrhizal ecology is imprinted in the genome of the dominant symbiotic fungus Cenococcum geophilum.</title>
        <authorList>
            <consortium name="DOE Joint Genome Institute"/>
            <person name="Peter M."/>
            <person name="Kohler A."/>
            <person name="Ohm R.A."/>
            <person name="Kuo A."/>
            <person name="Krutzmann J."/>
            <person name="Morin E."/>
            <person name="Arend M."/>
            <person name="Barry K.W."/>
            <person name="Binder M."/>
            <person name="Choi C."/>
            <person name="Clum A."/>
            <person name="Copeland A."/>
            <person name="Grisel N."/>
            <person name="Haridas S."/>
            <person name="Kipfer T."/>
            <person name="LaButti K."/>
            <person name="Lindquist E."/>
            <person name="Lipzen A."/>
            <person name="Maire R."/>
            <person name="Meier B."/>
            <person name="Mihaltcheva S."/>
            <person name="Molinier V."/>
            <person name="Murat C."/>
            <person name="Poggeler S."/>
            <person name="Quandt C.A."/>
            <person name="Sperisen C."/>
            <person name="Tritt A."/>
            <person name="Tisserant E."/>
            <person name="Crous P.W."/>
            <person name="Henrissat B."/>
            <person name="Nehls U."/>
            <person name="Egli S."/>
            <person name="Spatafora J.W."/>
            <person name="Grigoriev I.V."/>
            <person name="Martin F.M."/>
        </authorList>
    </citation>
    <scope>NUCLEOTIDE SEQUENCE [LARGE SCALE GENOMIC DNA]</scope>
    <source>
        <strain evidence="1 2">CBS 459.81</strain>
    </source>
</reference>
<dbReference type="OrthoDB" id="4424523at2759"/>
<dbReference type="AlphaFoldDB" id="A0A8E2JCG8"/>
<feature type="non-terminal residue" evidence="1">
    <location>
        <position position="1"/>
    </location>
</feature>
<sequence length="217" mass="24597">YPDSSEIRASMQRQSHRKWGFIIYHCTYASDSAWTRFMALLNQRARESLEEEDALDLLATLDLSARDDRVLFDGADKSSVRDHFNAWLTSEEAAAAAEQADAWGRPRGVLYAFPIHVDTAALESVVGESVDRPEEGYVNLINSYWAMPDPETYDFEGNGKVRGEDDPTDEGEEPVEGCRLWDVGWMKADIFDLVPGKYATLLQPGRYYTCYKRPPVV</sequence>
<evidence type="ECO:0000313" key="1">
    <source>
        <dbReference type="EMBL" id="OCK76954.1"/>
    </source>
</evidence>
<gene>
    <name evidence="1" type="ORF">K432DRAFT_251937</name>
</gene>
<dbReference type="Proteomes" id="UP000250266">
    <property type="component" value="Unassembled WGS sequence"/>
</dbReference>